<comment type="caution">
    <text evidence="2">The sequence shown here is derived from an EMBL/GenBank/DDBJ whole genome shotgun (WGS) entry which is preliminary data.</text>
</comment>
<dbReference type="EMBL" id="JAUJEB010000001">
    <property type="protein sequence ID" value="MDN5211638.1"/>
    <property type="molecule type" value="Genomic_DNA"/>
</dbReference>
<dbReference type="Pfam" id="PF04536">
    <property type="entry name" value="TPM_phosphatase"/>
    <property type="match status" value="1"/>
</dbReference>
<dbReference type="Gene3D" id="3.10.310.50">
    <property type="match status" value="1"/>
</dbReference>
<evidence type="ECO:0000259" key="1">
    <source>
        <dbReference type="Pfam" id="PF04536"/>
    </source>
</evidence>
<dbReference type="PANTHER" id="PTHR30373:SF8">
    <property type="entry name" value="BLL7265 PROTEIN"/>
    <property type="match status" value="1"/>
</dbReference>
<feature type="domain" description="TPM" evidence="1">
    <location>
        <begin position="3"/>
        <end position="120"/>
    </location>
</feature>
<protein>
    <submittedName>
        <fullName evidence="2">TPM domain-containing protein</fullName>
    </submittedName>
</protein>
<gene>
    <name evidence="2" type="ORF">QQ020_06240</name>
</gene>
<sequence>MAADFLKEIEEKAITTAIEAAEKGTSGEIRVHLEPNCSELALDRASEVFAELHMHKTRLRNGVLIYVAYEDHKFAIIGDGGINAVVEDDFWSKEKEILYTHFKDGKYTTGICEAINGIGAILHKHFPFRDDLSGELPNEISFGE</sequence>
<reference evidence="2" key="1">
    <citation type="submission" date="2023-06" db="EMBL/GenBank/DDBJ databases">
        <title>Genomic of Agaribacillus aureum.</title>
        <authorList>
            <person name="Wang G."/>
        </authorList>
    </citation>
    <scope>NUCLEOTIDE SEQUENCE</scope>
    <source>
        <strain evidence="2">BMA12</strain>
    </source>
</reference>
<dbReference type="InterPro" id="IPR007621">
    <property type="entry name" value="TPM_dom"/>
</dbReference>
<keyword evidence="3" id="KW-1185">Reference proteome</keyword>
<name>A0ABT8L5Y1_9BACT</name>
<dbReference type="Proteomes" id="UP001172083">
    <property type="component" value="Unassembled WGS sequence"/>
</dbReference>
<evidence type="ECO:0000313" key="3">
    <source>
        <dbReference type="Proteomes" id="UP001172083"/>
    </source>
</evidence>
<dbReference type="PANTHER" id="PTHR30373">
    <property type="entry name" value="UPF0603 PROTEIN YGCG"/>
    <property type="match status" value="1"/>
</dbReference>
<proteinExistence type="predicted"/>
<organism evidence="2 3">
    <name type="scientific">Agaribacillus aureus</name>
    <dbReference type="NCBI Taxonomy" id="3051825"/>
    <lineage>
        <taxon>Bacteria</taxon>
        <taxon>Pseudomonadati</taxon>
        <taxon>Bacteroidota</taxon>
        <taxon>Cytophagia</taxon>
        <taxon>Cytophagales</taxon>
        <taxon>Splendidivirgaceae</taxon>
        <taxon>Agaribacillus</taxon>
    </lineage>
</organism>
<evidence type="ECO:0000313" key="2">
    <source>
        <dbReference type="EMBL" id="MDN5211638.1"/>
    </source>
</evidence>
<accession>A0ABT8L5Y1</accession>